<accession>A0A517RAH1</accession>
<dbReference type="Gene3D" id="2.30.30.760">
    <property type="match status" value="1"/>
</dbReference>
<dbReference type="GO" id="GO:0044780">
    <property type="term" value="P:bacterial-type flagellum assembly"/>
    <property type="evidence" value="ECO:0007669"/>
    <property type="project" value="InterPro"/>
</dbReference>
<evidence type="ECO:0000259" key="2">
    <source>
        <dbReference type="Pfam" id="PF13144"/>
    </source>
</evidence>
<name>A0A517RAH1_9PLAN</name>
<feature type="region of interest" description="Disordered" evidence="1">
    <location>
        <begin position="356"/>
        <end position="382"/>
    </location>
</feature>
<dbReference type="PANTHER" id="PTHR36307">
    <property type="entry name" value="FLAGELLA BASAL BODY P-RING FORMATION PROTEIN FLGA"/>
    <property type="match status" value="1"/>
</dbReference>
<keyword evidence="4" id="KW-1185">Reference proteome</keyword>
<dbReference type="Pfam" id="PF13144">
    <property type="entry name" value="ChapFlgA"/>
    <property type="match status" value="1"/>
</dbReference>
<feature type="domain" description="Flagella basal body P-ring formation protein FlgA SAF" evidence="2">
    <location>
        <begin position="216"/>
        <end position="334"/>
    </location>
</feature>
<sequence length="382" mass="41687">MFRLGINSCLSCLLVICCLSRGGELNAEILRLKAAAVVDSPIVRLGDVADVLNADPEQAARMEQMTLLPAPSKGRTRVITVSEIRGRLQALGVDLSRLELTGKSQVRVTLKEATPTVSQNPVATQQTIQKAEAKVQQALSEWIKVYYPDASAFTVTVRVQPADASLILANRADSFRFPGLNRFADTEQIVGMNLIDAQGTARLVRLFCRIQNVPEILAAKYSLNKGTVIRADDLMWVRPEKNQTGITDPRLVIGRELTRTVHQSNVMRSQDLMEVPLIRDGAIVTVYARRGGISVKREMRARGTGGMGDSITLIALEGRDRLTATVTGYNQAEVNYRPASEVQRSAGIQFISGTAEPTGSIQRTGGVRNARGPAIRRGGIRR</sequence>
<protein>
    <submittedName>
        <fullName evidence="3">Flagellar basal body P-ring biosynthesis protein FlgA</fullName>
    </submittedName>
</protein>
<keyword evidence="3" id="KW-0969">Cilium</keyword>
<dbReference type="InterPro" id="IPR017585">
    <property type="entry name" value="SAF_FlgA"/>
</dbReference>
<gene>
    <name evidence="3" type="ORF">Pan241w_09100</name>
</gene>
<reference evidence="3 4" key="1">
    <citation type="submission" date="2019-02" db="EMBL/GenBank/DDBJ databases">
        <title>Deep-cultivation of Planctomycetes and their phenomic and genomic characterization uncovers novel biology.</title>
        <authorList>
            <person name="Wiegand S."/>
            <person name="Jogler M."/>
            <person name="Boedeker C."/>
            <person name="Pinto D."/>
            <person name="Vollmers J."/>
            <person name="Rivas-Marin E."/>
            <person name="Kohn T."/>
            <person name="Peeters S.H."/>
            <person name="Heuer A."/>
            <person name="Rast P."/>
            <person name="Oberbeckmann S."/>
            <person name="Bunk B."/>
            <person name="Jeske O."/>
            <person name="Meyerdierks A."/>
            <person name="Storesund J.E."/>
            <person name="Kallscheuer N."/>
            <person name="Luecker S."/>
            <person name="Lage O.M."/>
            <person name="Pohl T."/>
            <person name="Merkel B.J."/>
            <person name="Hornburger P."/>
            <person name="Mueller R.-W."/>
            <person name="Bruemmer F."/>
            <person name="Labrenz M."/>
            <person name="Spormann A.M."/>
            <person name="Op den Camp H."/>
            <person name="Overmann J."/>
            <person name="Amann R."/>
            <person name="Jetten M.S.M."/>
            <person name="Mascher T."/>
            <person name="Medema M.H."/>
            <person name="Devos D.P."/>
            <person name="Kaster A.-K."/>
            <person name="Ovreas L."/>
            <person name="Rohde M."/>
            <person name="Galperin M.Y."/>
            <person name="Jogler C."/>
        </authorList>
    </citation>
    <scope>NUCLEOTIDE SEQUENCE [LARGE SCALE GENOMIC DNA]</scope>
    <source>
        <strain evidence="3 4">Pan241w</strain>
    </source>
</reference>
<dbReference type="InterPro" id="IPR039246">
    <property type="entry name" value="Flagellar_FlgA"/>
</dbReference>
<feature type="compositionally biased region" description="Low complexity" evidence="1">
    <location>
        <begin position="368"/>
        <end position="382"/>
    </location>
</feature>
<keyword evidence="3" id="KW-0966">Cell projection</keyword>
<evidence type="ECO:0000313" key="4">
    <source>
        <dbReference type="Proteomes" id="UP000317171"/>
    </source>
</evidence>
<dbReference type="AlphaFoldDB" id="A0A517RAH1"/>
<dbReference type="KEGG" id="gaz:Pan241w_09100"/>
<dbReference type="PANTHER" id="PTHR36307:SF1">
    <property type="entry name" value="FLAGELLA BASAL BODY P-RING FORMATION PROTEIN FLGA"/>
    <property type="match status" value="1"/>
</dbReference>
<dbReference type="NCBIfam" id="TIGR03170">
    <property type="entry name" value="flgA_cterm"/>
    <property type="match status" value="1"/>
</dbReference>
<dbReference type="CDD" id="cd11614">
    <property type="entry name" value="SAF_CpaB_FlgA_like"/>
    <property type="match status" value="1"/>
</dbReference>
<dbReference type="EMBL" id="CP036269">
    <property type="protein sequence ID" value="QDT40851.1"/>
    <property type="molecule type" value="Genomic_DNA"/>
</dbReference>
<dbReference type="OrthoDB" id="247482at2"/>
<proteinExistence type="predicted"/>
<organism evidence="3 4">
    <name type="scientific">Gimesia alba</name>
    <dbReference type="NCBI Taxonomy" id="2527973"/>
    <lineage>
        <taxon>Bacteria</taxon>
        <taxon>Pseudomonadati</taxon>
        <taxon>Planctomycetota</taxon>
        <taxon>Planctomycetia</taxon>
        <taxon>Planctomycetales</taxon>
        <taxon>Planctomycetaceae</taxon>
        <taxon>Gimesia</taxon>
    </lineage>
</organism>
<evidence type="ECO:0000256" key="1">
    <source>
        <dbReference type="SAM" id="MobiDB-lite"/>
    </source>
</evidence>
<keyword evidence="3" id="KW-0282">Flagellum</keyword>
<evidence type="ECO:0000313" key="3">
    <source>
        <dbReference type="EMBL" id="QDT40851.1"/>
    </source>
</evidence>
<dbReference type="Proteomes" id="UP000317171">
    <property type="component" value="Chromosome"/>
</dbReference>